<accession>A0ABX0RDH2</accession>
<dbReference type="NCBIfam" id="TIGR02522">
    <property type="entry name" value="pilus_cpaD"/>
    <property type="match status" value="1"/>
</dbReference>
<keyword evidence="2" id="KW-1185">Reference proteome</keyword>
<protein>
    <submittedName>
        <fullName evidence="1">Pilus assembly protein PilZ</fullName>
    </submittedName>
</protein>
<proteinExistence type="predicted"/>
<dbReference type="Pfam" id="PF09476">
    <property type="entry name" value="Pilus_CpaD"/>
    <property type="match status" value="1"/>
</dbReference>
<dbReference type="InterPro" id="IPR013361">
    <property type="entry name" value="Pilus_CpaD"/>
</dbReference>
<reference evidence="1 2" key="1">
    <citation type="journal article" date="2019" name="bioRxiv">
        <title>Bacteria contribute to plant secondary compound degradation in a generalist herbivore system.</title>
        <authorList>
            <person name="Francoeur C.B."/>
            <person name="Khadempour L."/>
            <person name="Moreira-Soto R.D."/>
            <person name="Gotting K."/>
            <person name="Book A.J."/>
            <person name="Pinto-Tomas A.A."/>
            <person name="Keefover-Ring K."/>
            <person name="Currie C.R."/>
        </authorList>
    </citation>
    <scope>NUCLEOTIDE SEQUENCE [LARGE SCALE GENOMIC DNA]</scope>
    <source>
        <strain evidence="1">Acro-835</strain>
    </source>
</reference>
<gene>
    <name evidence="1" type="ORF">F3J40_07840</name>
</gene>
<dbReference type="InterPro" id="IPR019027">
    <property type="entry name" value="Pilus_biogenesis_CpaD-related"/>
</dbReference>
<name>A0ABX0RDH2_9GAMM</name>
<dbReference type="Proteomes" id="UP001515683">
    <property type="component" value="Unassembled WGS sequence"/>
</dbReference>
<sequence>MKTYSHTRLSLLALSLLTLVGCDSTMNQIRLSRIDQPSLQPVQVKPRALAVNLQLTPGGQGLNDDSLALLNKLLSQQGRLAKQTLTITPWSVRGEQLAPRLANALANAGADKRLIRIQPRIPAAGRSGDLQVQSQALAVITPDCQINNPDELMVKPFEAVGYLGCANQSNLARMVAEPRDLIQARALDEADGVYVVNSVERYQNDKAKDLINFNLNSGGGSGGGGGGSSSGGGLGQ</sequence>
<dbReference type="EMBL" id="VWXF01000002">
    <property type="protein sequence ID" value="NIF21509.1"/>
    <property type="molecule type" value="Genomic_DNA"/>
</dbReference>
<organism evidence="1 2">
    <name type="scientific">Candidatus Pantoea multigeneris</name>
    <dbReference type="NCBI Taxonomy" id="2608357"/>
    <lineage>
        <taxon>Bacteria</taxon>
        <taxon>Pseudomonadati</taxon>
        <taxon>Pseudomonadota</taxon>
        <taxon>Gammaproteobacteria</taxon>
        <taxon>Enterobacterales</taxon>
        <taxon>Erwiniaceae</taxon>
        <taxon>Pantoea</taxon>
    </lineage>
</organism>
<evidence type="ECO:0000313" key="1">
    <source>
        <dbReference type="EMBL" id="NIF21509.1"/>
    </source>
</evidence>
<evidence type="ECO:0000313" key="2">
    <source>
        <dbReference type="Proteomes" id="UP001515683"/>
    </source>
</evidence>
<dbReference type="RefSeq" id="WP_017345932.1">
    <property type="nucleotide sequence ID" value="NZ_VWXF01000002.1"/>
</dbReference>
<comment type="caution">
    <text evidence="1">The sequence shown here is derived from an EMBL/GenBank/DDBJ whole genome shotgun (WGS) entry which is preliminary data.</text>
</comment>
<dbReference type="PROSITE" id="PS51257">
    <property type="entry name" value="PROKAR_LIPOPROTEIN"/>
    <property type="match status" value="1"/>
</dbReference>